<reference evidence="2" key="1">
    <citation type="submission" date="2016-06" db="EMBL/GenBank/DDBJ databases">
        <title>Parallel loss of symbiosis genes in relatives of nitrogen-fixing non-legume Parasponia.</title>
        <authorList>
            <person name="Van Velzen R."/>
            <person name="Holmer R."/>
            <person name="Bu F."/>
            <person name="Rutten L."/>
            <person name="Van Zeijl A."/>
            <person name="Liu W."/>
            <person name="Santuari L."/>
            <person name="Cao Q."/>
            <person name="Sharma T."/>
            <person name="Shen D."/>
            <person name="Roswanjaya Y."/>
            <person name="Wardhani T."/>
            <person name="Kalhor M.S."/>
            <person name="Jansen J."/>
            <person name="Van den Hoogen J."/>
            <person name="Gungor B."/>
            <person name="Hartog M."/>
            <person name="Hontelez J."/>
            <person name="Verver J."/>
            <person name="Yang W.-C."/>
            <person name="Schijlen E."/>
            <person name="Repin R."/>
            <person name="Schilthuizen M."/>
            <person name="Schranz E."/>
            <person name="Heidstra R."/>
            <person name="Miyata K."/>
            <person name="Fedorova E."/>
            <person name="Kohlen W."/>
            <person name="Bisseling T."/>
            <person name="Smit S."/>
            <person name="Geurts R."/>
        </authorList>
    </citation>
    <scope>NUCLEOTIDE SEQUENCE [LARGE SCALE GENOMIC DNA]</scope>
    <source>
        <strain evidence="2">cv. WU1-14</strain>
    </source>
</reference>
<dbReference type="AlphaFoldDB" id="A0A2P5D1R2"/>
<organism evidence="1 2">
    <name type="scientific">Parasponia andersonii</name>
    <name type="common">Sponia andersonii</name>
    <dbReference type="NCBI Taxonomy" id="3476"/>
    <lineage>
        <taxon>Eukaryota</taxon>
        <taxon>Viridiplantae</taxon>
        <taxon>Streptophyta</taxon>
        <taxon>Embryophyta</taxon>
        <taxon>Tracheophyta</taxon>
        <taxon>Spermatophyta</taxon>
        <taxon>Magnoliopsida</taxon>
        <taxon>eudicotyledons</taxon>
        <taxon>Gunneridae</taxon>
        <taxon>Pentapetalae</taxon>
        <taxon>rosids</taxon>
        <taxon>fabids</taxon>
        <taxon>Rosales</taxon>
        <taxon>Cannabaceae</taxon>
        <taxon>Parasponia</taxon>
    </lineage>
</organism>
<comment type="caution">
    <text evidence="1">The sequence shown here is derived from an EMBL/GenBank/DDBJ whole genome shotgun (WGS) entry which is preliminary data.</text>
</comment>
<dbReference type="EMBL" id="JXTB01000073">
    <property type="protein sequence ID" value="PON67217.1"/>
    <property type="molecule type" value="Genomic_DNA"/>
</dbReference>
<proteinExistence type="predicted"/>
<sequence>MLRFENCFLFNAKPVTVMNWCQEQHWVNVKFAGRNRWVRGEGILLDWWSIKALQDIREKLGGLICTSRETVDCNFIRYAKL</sequence>
<dbReference type="Proteomes" id="UP000237105">
    <property type="component" value="Unassembled WGS sequence"/>
</dbReference>
<accession>A0A2P5D1R2</accession>
<name>A0A2P5D1R2_PARAD</name>
<evidence type="ECO:0000313" key="2">
    <source>
        <dbReference type="Proteomes" id="UP000237105"/>
    </source>
</evidence>
<protein>
    <submittedName>
        <fullName evidence="1">Uncharacterized protein</fullName>
    </submittedName>
</protein>
<evidence type="ECO:0000313" key="1">
    <source>
        <dbReference type="EMBL" id="PON67217.1"/>
    </source>
</evidence>
<gene>
    <name evidence="1" type="ORF">PanWU01x14_103920</name>
</gene>
<keyword evidence="2" id="KW-1185">Reference proteome</keyword>